<feature type="repeat" description="ANK" evidence="3">
    <location>
        <begin position="909"/>
        <end position="941"/>
    </location>
</feature>
<dbReference type="Proteomes" id="UP001251528">
    <property type="component" value="Unassembled WGS sequence"/>
</dbReference>
<keyword evidence="1" id="KW-0677">Repeat</keyword>
<gene>
    <name evidence="6" type="ORF">QQS21_000047</name>
</gene>
<dbReference type="InterPro" id="IPR027417">
    <property type="entry name" value="P-loop_NTPase"/>
</dbReference>
<dbReference type="Gene3D" id="1.25.40.20">
    <property type="entry name" value="Ankyrin repeat-containing domain"/>
    <property type="match status" value="5"/>
</dbReference>
<dbReference type="PANTHER" id="PTHR24171">
    <property type="entry name" value="ANKYRIN REPEAT DOMAIN-CONTAINING PROTEIN 39-RELATED"/>
    <property type="match status" value="1"/>
</dbReference>
<dbReference type="InterPro" id="IPR007111">
    <property type="entry name" value="NACHT_NTPase"/>
</dbReference>
<dbReference type="InterPro" id="IPR002110">
    <property type="entry name" value="Ankyrin_rpt"/>
</dbReference>
<name>A0AAJ0G497_9HYPO</name>
<evidence type="ECO:0000256" key="2">
    <source>
        <dbReference type="ARBA" id="ARBA00023043"/>
    </source>
</evidence>
<evidence type="ECO:0000256" key="4">
    <source>
        <dbReference type="SAM" id="Coils"/>
    </source>
</evidence>
<dbReference type="SUPFAM" id="SSF48403">
    <property type="entry name" value="Ankyrin repeat"/>
    <property type="match status" value="1"/>
</dbReference>
<keyword evidence="7" id="KW-1185">Reference proteome</keyword>
<sequence length="1218" mass="134478">MSNPQNYTIGCICALRTESVAVQAFLDERHSPPAEVAQHDNNSYALGRIGSHNVVIAVLPRGEYGLVNATSVAKDMLHTFPNIRIGLMVGIGGGAPSPQHDVRLGDVVVSCPGDGKTGVIQYDFNKAIQDQALLEIGTTTKPPLVVLTAIAGLETRYESDGHQLEKEITEVLQKKVRLRQKYSRPPADSDRLYKSDFTHRVQDADCINGCGDDPCTLVLRHRRDQDAGEDNLTIHYGLIASANTLMKDARVRDKLAVEKGVQCFEMEAAGLMDHFPCLVIRGICDYADSHKNKEWQGYAAMAAAAYAKDLLLQIPPNKVESERKISEVMSEMQRDLAHLQQESHKIKTNVHAMIIDSRVVSIERWLSPADPSTDANNARKSRYAGTGTWFLRSDPFTEWKHGSRRHLWLYGIPGCGKTVLTSTILDHLTQMANYVTLFFFFNFTDTRKQKLDDMLHSIAFQLYGARQESQKHLDGLFTTHDCGKRQPDTDLLSACLENMLQAVVQPSGKLVILLDALDECSQRRELLKWMEEYIPTLSDVQFLVTSRLEDGFERNLHGWVGPANCLPLSKVLVNDDIRCYVNARLDGLEFKRWATSPDVLERVREKVSEKANGMFMWAACQLDTLAECFNREELEDALESLPPDLNATYKSILENIPEKRKRKAIHLLQFLAHSERPLALEEAVDVIAVRLNEKRFEAGYFDANDRLPCPEEITGYCSSLVSLVQASEERGGLELQLAHFSVKEYLVVPNINGFPNPKITITDICLIYLGSIHADNNAEDIKDLRSRYPLAKRAAEIWMGHAKHAEQSRSTLEAVVKFLQDEPKFRVWARLYDPHRSWDENPGRPQASPLYFACLEGLENTAKRLVCDGANVNASNHYGSALEAASTRGHEAIVRLLLDHGADVNAHGNYSSALEAASARGHEAIVRLLLDHGANVNACGNYESALQLASMASHEAIVRLLLDHGADVNARDNYESALQAASENGHEAIVRLLLDHGADVNACSDYESALQLASENGHEAIMRLLLDHGANVNACGDYEPALQLASTRGHEAIVRLLLDHGADVNAHGNYSSALEAASARGHEAIVRLLLDHGADVNAHGNYSSALEAASARGHEAIVRLLLDHGADVNARDKYTSALKLASLYSHEAIVRLLLDHGADVNARDNNYSSALETTSANGHEAIVQLLLSHCADVNAGGIGSRSGLSAPSQGDRHRTSHR</sequence>
<dbReference type="Pfam" id="PF00023">
    <property type="entry name" value="Ank"/>
    <property type="match status" value="2"/>
</dbReference>
<evidence type="ECO:0000256" key="3">
    <source>
        <dbReference type="PROSITE-ProRule" id="PRU00023"/>
    </source>
</evidence>
<dbReference type="EMBL" id="JASWJB010000001">
    <property type="protein sequence ID" value="KAK2616958.1"/>
    <property type="molecule type" value="Genomic_DNA"/>
</dbReference>
<feature type="repeat" description="ANK" evidence="3">
    <location>
        <begin position="1133"/>
        <end position="1165"/>
    </location>
</feature>
<keyword evidence="4" id="KW-0175">Coiled coil</keyword>
<reference evidence="6" key="1">
    <citation type="submission" date="2023-06" db="EMBL/GenBank/DDBJ databases">
        <title>Conoideocrella luteorostrata (Hypocreales: Clavicipitaceae), a potential biocontrol fungus for elongate hemlock scale in United States Christmas tree production areas.</title>
        <authorList>
            <person name="Barrett H."/>
            <person name="Lovett B."/>
            <person name="Macias A.M."/>
            <person name="Stajich J.E."/>
            <person name="Kasson M.T."/>
        </authorList>
    </citation>
    <scope>NUCLEOTIDE SEQUENCE</scope>
    <source>
        <strain evidence="6">ARSEF 14590</strain>
    </source>
</reference>
<feature type="repeat" description="ANK" evidence="3">
    <location>
        <begin position="1101"/>
        <end position="1133"/>
    </location>
</feature>
<dbReference type="Gene3D" id="3.40.50.300">
    <property type="entry name" value="P-loop containing nucleotide triphosphate hydrolases"/>
    <property type="match status" value="1"/>
</dbReference>
<dbReference type="SUPFAM" id="SSF53167">
    <property type="entry name" value="Purine and uridine phosphorylases"/>
    <property type="match status" value="1"/>
</dbReference>
<dbReference type="Pfam" id="PF12796">
    <property type="entry name" value="Ank_2"/>
    <property type="match status" value="4"/>
</dbReference>
<dbReference type="PROSITE" id="PS50088">
    <property type="entry name" value="ANK_REPEAT"/>
    <property type="match status" value="10"/>
</dbReference>
<dbReference type="Gene3D" id="3.40.50.1580">
    <property type="entry name" value="Nucleoside phosphorylase domain"/>
    <property type="match status" value="1"/>
</dbReference>
<dbReference type="SMART" id="SM00248">
    <property type="entry name" value="ANK"/>
    <property type="match status" value="11"/>
</dbReference>
<protein>
    <recommendedName>
        <fullName evidence="5">NACHT domain-containing protein</fullName>
    </recommendedName>
</protein>
<comment type="caution">
    <text evidence="6">The sequence shown here is derived from an EMBL/GenBank/DDBJ whole genome shotgun (WGS) entry which is preliminary data.</text>
</comment>
<dbReference type="GO" id="GO:0009116">
    <property type="term" value="P:nucleoside metabolic process"/>
    <property type="evidence" value="ECO:0007669"/>
    <property type="project" value="InterPro"/>
</dbReference>
<dbReference type="InterPro" id="IPR035994">
    <property type="entry name" value="Nucleoside_phosphorylase_sf"/>
</dbReference>
<dbReference type="SUPFAM" id="SSF52540">
    <property type="entry name" value="P-loop containing nucleoside triphosphate hydrolases"/>
    <property type="match status" value="1"/>
</dbReference>
<feature type="repeat" description="ANK" evidence="3">
    <location>
        <begin position="845"/>
        <end position="877"/>
    </location>
</feature>
<feature type="repeat" description="ANK" evidence="3">
    <location>
        <begin position="1005"/>
        <end position="1037"/>
    </location>
</feature>
<feature type="repeat" description="ANK" evidence="3">
    <location>
        <begin position="1069"/>
        <end position="1101"/>
    </location>
</feature>
<dbReference type="Pfam" id="PF01048">
    <property type="entry name" value="PNP_UDP_1"/>
    <property type="match status" value="1"/>
</dbReference>
<feature type="repeat" description="ANK" evidence="3">
    <location>
        <begin position="877"/>
        <end position="909"/>
    </location>
</feature>
<dbReference type="InterPro" id="IPR056884">
    <property type="entry name" value="NPHP3-like_N"/>
</dbReference>
<evidence type="ECO:0000259" key="5">
    <source>
        <dbReference type="PROSITE" id="PS50837"/>
    </source>
</evidence>
<dbReference type="InterPro" id="IPR036770">
    <property type="entry name" value="Ankyrin_rpt-contain_sf"/>
</dbReference>
<feature type="coiled-coil region" evidence="4">
    <location>
        <begin position="322"/>
        <end position="349"/>
    </location>
</feature>
<dbReference type="PROSITE" id="PS50297">
    <property type="entry name" value="ANK_REP_REGION"/>
    <property type="match status" value="9"/>
</dbReference>
<feature type="repeat" description="ANK" evidence="3">
    <location>
        <begin position="941"/>
        <end position="973"/>
    </location>
</feature>
<keyword evidence="2 3" id="KW-0040">ANK repeat</keyword>
<feature type="repeat" description="ANK" evidence="3">
    <location>
        <begin position="1037"/>
        <end position="1069"/>
    </location>
</feature>
<dbReference type="InterPro" id="IPR000845">
    <property type="entry name" value="Nucleoside_phosphorylase_d"/>
</dbReference>
<proteinExistence type="predicted"/>
<feature type="repeat" description="ANK" evidence="3">
    <location>
        <begin position="973"/>
        <end position="1005"/>
    </location>
</feature>
<dbReference type="GO" id="GO:0003824">
    <property type="term" value="F:catalytic activity"/>
    <property type="evidence" value="ECO:0007669"/>
    <property type="project" value="InterPro"/>
</dbReference>
<dbReference type="Pfam" id="PF24883">
    <property type="entry name" value="NPHP3_N"/>
    <property type="match status" value="1"/>
</dbReference>
<feature type="domain" description="NACHT" evidence="5">
    <location>
        <begin position="405"/>
        <end position="547"/>
    </location>
</feature>
<evidence type="ECO:0000313" key="6">
    <source>
        <dbReference type="EMBL" id="KAK2616958.1"/>
    </source>
</evidence>
<evidence type="ECO:0000256" key="1">
    <source>
        <dbReference type="ARBA" id="ARBA00022737"/>
    </source>
</evidence>
<accession>A0AAJ0G497</accession>
<dbReference type="PROSITE" id="PS50837">
    <property type="entry name" value="NACHT"/>
    <property type="match status" value="1"/>
</dbReference>
<dbReference type="PANTHER" id="PTHR24171:SF10">
    <property type="entry name" value="ANKYRIN REPEAT DOMAIN-CONTAINING PROTEIN 29-LIKE"/>
    <property type="match status" value="1"/>
</dbReference>
<organism evidence="6 7">
    <name type="scientific">Conoideocrella luteorostrata</name>
    <dbReference type="NCBI Taxonomy" id="1105319"/>
    <lineage>
        <taxon>Eukaryota</taxon>
        <taxon>Fungi</taxon>
        <taxon>Dikarya</taxon>
        <taxon>Ascomycota</taxon>
        <taxon>Pezizomycotina</taxon>
        <taxon>Sordariomycetes</taxon>
        <taxon>Hypocreomycetidae</taxon>
        <taxon>Hypocreales</taxon>
        <taxon>Clavicipitaceae</taxon>
        <taxon>Conoideocrella</taxon>
    </lineage>
</organism>
<dbReference type="AlphaFoldDB" id="A0AAJ0G497"/>
<evidence type="ECO:0000313" key="7">
    <source>
        <dbReference type="Proteomes" id="UP001251528"/>
    </source>
</evidence>